<organism evidence="2 3">
    <name type="scientific">Sphingobacterium lactis</name>
    <dbReference type="NCBI Taxonomy" id="797291"/>
    <lineage>
        <taxon>Bacteria</taxon>
        <taxon>Pseudomonadati</taxon>
        <taxon>Bacteroidota</taxon>
        <taxon>Sphingobacteriia</taxon>
        <taxon>Sphingobacteriales</taxon>
        <taxon>Sphingobacteriaceae</taxon>
        <taxon>Sphingobacterium</taxon>
    </lineage>
</organism>
<keyword evidence="1" id="KW-0472">Membrane</keyword>
<keyword evidence="1" id="KW-0812">Transmembrane</keyword>
<proteinExistence type="predicted"/>
<feature type="transmembrane region" description="Helical" evidence="1">
    <location>
        <begin position="78"/>
        <end position="97"/>
    </location>
</feature>
<feature type="transmembrane region" description="Helical" evidence="1">
    <location>
        <begin position="44"/>
        <end position="66"/>
    </location>
</feature>
<keyword evidence="3" id="KW-1185">Reference proteome</keyword>
<dbReference type="AlphaFoldDB" id="A0A1H5U696"/>
<name>A0A1H5U696_9SPHI</name>
<evidence type="ECO:0000313" key="3">
    <source>
        <dbReference type="Proteomes" id="UP000236731"/>
    </source>
</evidence>
<feature type="transmembrane region" description="Helical" evidence="1">
    <location>
        <begin position="103"/>
        <end position="119"/>
    </location>
</feature>
<feature type="transmembrane region" description="Helical" evidence="1">
    <location>
        <begin position="131"/>
        <end position="149"/>
    </location>
</feature>
<evidence type="ECO:0000256" key="1">
    <source>
        <dbReference type="SAM" id="Phobius"/>
    </source>
</evidence>
<accession>A0A1H5U696</accession>
<sequence length="184" mass="20916">MLAIIITFALMKKKEVKSAKKPEFARPVERHFYELDQAYGAGNLTAYAIFLALAFFGIMGLIWMIPFPQLDFLVKMNAHTFLNWGSFFIAIVVYCYLKLAPTLSYAVLFCIGIMSYFIVQLEYVERDGGPTVILVCSILALIGLVGLYLSTKKVNPSNGMFGKLLTIGPVWLWSKVFDRLKWKY</sequence>
<gene>
    <name evidence="2" type="ORF">SAMN05421877_102177</name>
</gene>
<dbReference type="Proteomes" id="UP000236731">
    <property type="component" value="Unassembled WGS sequence"/>
</dbReference>
<keyword evidence="1" id="KW-1133">Transmembrane helix</keyword>
<evidence type="ECO:0000313" key="2">
    <source>
        <dbReference type="EMBL" id="SEF69978.1"/>
    </source>
</evidence>
<dbReference type="EMBL" id="FNUT01000002">
    <property type="protein sequence ID" value="SEF69978.1"/>
    <property type="molecule type" value="Genomic_DNA"/>
</dbReference>
<reference evidence="3" key="1">
    <citation type="submission" date="2016-10" db="EMBL/GenBank/DDBJ databases">
        <authorList>
            <person name="Varghese N."/>
            <person name="Submissions S."/>
        </authorList>
    </citation>
    <scope>NUCLEOTIDE SEQUENCE [LARGE SCALE GENOMIC DNA]</scope>
    <source>
        <strain evidence="3">DSM 22361</strain>
    </source>
</reference>
<protein>
    <recommendedName>
        <fullName evidence="4">DUF962 domain-containing protein</fullName>
    </recommendedName>
</protein>
<evidence type="ECO:0008006" key="4">
    <source>
        <dbReference type="Google" id="ProtNLM"/>
    </source>
</evidence>
<dbReference type="OrthoDB" id="5515308at2"/>